<evidence type="ECO:0000313" key="2">
    <source>
        <dbReference type="Proteomes" id="UP000019486"/>
    </source>
</evidence>
<name>W9GTW6_9PROT</name>
<dbReference type="RefSeq" id="WP_037459279.1">
    <property type="nucleotide sequence ID" value="NZ_AVFL01000029.1"/>
</dbReference>
<dbReference type="AlphaFoldDB" id="W9GTW6"/>
<evidence type="ECO:0000313" key="1">
    <source>
        <dbReference type="EMBL" id="EWY37209.1"/>
    </source>
</evidence>
<reference evidence="1 2" key="1">
    <citation type="submission" date="2013-08" db="EMBL/GenBank/DDBJ databases">
        <title>The genome sequence of Skermanella stibiiresistens.</title>
        <authorList>
            <person name="Zhu W."/>
            <person name="Wang G."/>
        </authorList>
    </citation>
    <scope>NUCLEOTIDE SEQUENCE [LARGE SCALE GENOMIC DNA]</scope>
    <source>
        <strain evidence="1 2">SB22</strain>
    </source>
</reference>
<gene>
    <name evidence="1" type="ORF">N825_21000</name>
</gene>
<accession>W9GTW6</accession>
<sequence>MTDPLLIKTVIHAWHGVTLDDADAAGAVLALDRSLEALKAAGAGELGFDHDKGLFQAQLVKAGATP</sequence>
<proteinExistence type="predicted"/>
<dbReference type="STRING" id="1385369.N825_21000"/>
<organism evidence="1 2">
    <name type="scientific">Skermanella stibiiresistens SB22</name>
    <dbReference type="NCBI Taxonomy" id="1385369"/>
    <lineage>
        <taxon>Bacteria</taxon>
        <taxon>Pseudomonadati</taxon>
        <taxon>Pseudomonadota</taxon>
        <taxon>Alphaproteobacteria</taxon>
        <taxon>Rhodospirillales</taxon>
        <taxon>Azospirillaceae</taxon>
        <taxon>Skermanella</taxon>
    </lineage>
</organism>
<protein>
    <submittedName>
        <fullName evidence="1">Uncharacterized protein</fullName>
    </submittedName>
</protein>
<dbReference type="EMBL" id="AVFL01000029">
    <property type="protein sequence ID" value="EWY37209.1"/>
    <property type="molecule type" value="Genomic_DNA"/>
</dbReference>
<keyword evidence="2" id="KW-1185">Reference proteome</keyword>
<comment type="caution">
    <text evidence="1">The sequence shown here is derived from an EMBL/GenBank/DDBJ whole genome shotgun (WGS) entry which is preliminary data.</text>
</comment>
<dbReference type="Proteomes" id="UP000019486">
    <property type="component" value="Unassembled WGS sequence"/>
</dbReference>